<feature type="transmembrane region" description="Helical" evidence="1">
    <location>
        <begin position="684"/>
        <end position="704"/>
    </location>
</feature>
<dbReference type="GO" id="GO:0022857">
    <property type="term" value="F:transmembrane transporter activity"/>
    <property type="evidence" value="ECO:0007669"/>
    <property type="project" value="TreeGrafter"/>
</dbReference>
<dbReference type="AlphaFoldDB" id="A0A0T9TGB1"/>
<gene>
    <name evidence="2" type="ORF">ERS137965_01138</name>
</gene>
<dbReference type="eggNOG" id="COG0577">
    <property type="taxonomic scope" value="Bacteria"/>
</dbReference>
<proteinExistence type="predicted"/>
<organism evidence="2 3">
    <name type="scientific">Yersinia aldovae</name>
    <dbReference type="NCBI Taxonomy" id="29483"/>
    <lineage>
        <taxon>Bacteria</taxon>
        <taxon>Pseudomonadati</taxon>
        <taxon>Pseudomonadota</taxon>
        <taxon>Gammaproteobacteria</taxon>
        <taxon>Enterobacterales</taxon>
        <taxon>Yersiniaceae</taxon>
        <taxon>Yersinia</taxon>
    </lineage>
</organism>
<feature type="transmembrane region" description="Helical" evidence="1">
    <location>
        <begin position="383"/>
        <end position="405"/>
    </location>
</feature>
<keyword evidence="1" id="KW-0812">Transmembrane</keyword>
<dbReference type="NCBIfam" id="NF038008">
    <property type="entry name" value="ABC_perm_DarB"/>
    <property type="match status" value="1"/>
</dbReference>
<evidence type="ECO:0000256" key="1">
    <source>
        <dbReference type="SAM" id="Phobius"/>
    </source>
</evidence>
<protein>
    <submittedName>
        <fullName evidence="2">Membrane protein</fullName>
    </submittedName>
</protein>
<feature type="transmembrane region" description="Helical" evidence="1">
    <location>
        <begin position="770"/>
        <end position="793"/>
    </location>
</feature>
<sequence length="803" mass="91963">MFTSEFINDVKLSPMASILAIIITALGMLSSFLVLLLYLTDRSIESYHNDHTQIYRIETQFNLPNGDDVKSAQVPFPLIPALQNAKNIKEVIYALRLFTDLQVNDQTHSKVEIYAVSPNFFSIINPYKLSNDQPNLYEPNISQYRPHLTQNEIIITPEFNRQYLHLDNPVGHVITLGNKGQFVIKDMVSLHKDSRFKTNAVIAFSPELIDGYHDKRHDWYDMHAYAFITMEAGIKPNSEQLDTLVTRYAPQLPGAPFSPEEFIQLSARNITDIHYDNGLPDEISTVIAKSYLYSLYAAGIFIFLTTTMNFFNVNNVINTNKKNSFQIKKSLGASRYQLLTESLSIAMLQTLFVLLLTILFLIILIQLSIDVKELILIQDTKTLLISFFFTLTSFYTAILLSHLIYLSVTVFPNQSCHYNIYNQQPVSRYLHQGVLCIQITTTGIMVYLWAGILTQNNFMQHHNFGYEKDNIVTFTLSSELTNLASMNSLQNELKNTANIESIALSSWQPFDMSRTNTSISHLNQQEKDKLVTVNTLNANKHFPDIWGVNVLAGHENMLMPSDDSNLVHAVATQSFMTLMGQSSYDETLNSIFYIQDNGSERKVKVLRVINDFYLSNINKNTTPLLIFIENKHQRYAAIKLQHRQDFEEVKKILERYRVNPMQIQTVNHLHKEYFNTHRLMQKTVNLVTLLSISLILTSTMIISVSETKRIGKTLKIMESIGGSIYTHIIFFIQKNISPIIIAAIASFSIGFFLLHRWLVQYHAVDNLSYVNATAILFIFIISIVVIMTITLIFNKDNINTKKK</sequence>
<feature type="transmembrane region" description="Helical" evidence="1">
    <location>
        <begin position="716"/>
        <end position="732"/>
    </location>
</feature>
<name>A0A0T9TGB1_YERAL</name>
<feature type="transmembrane region" description="Helical" evidence="1">
    <location>
        <begin position="291"/>
        <end position="311"/>
    </location>
</feature>
<dbReference type="Proteomes" id="UP000041595">
    <property type="component" value="Unassembled WGS sequence"/>
</dbReference>
<feature type="transmembrane region" description="Helical" evidence="1">
    <location>
        <begin position="739"/>
        <end position="758"/>
    </location>
</feature>
<dbReference type="InterPro" id="IPR050250">
    <property type="entry name" value="Macrolide_Exporter_MacB"/>
</dbReference>
<dbReference type="RefSeq" id="WP_042839283.1">
    <property type="nucleotide sequence ID" value="NZ_CQEJ01000005.1"/>
</dbReference>
<evidence type="ECO:0000313" key="2">
    <source>
        <dbReference type="EMBL" id="CNK81035.1"/>
    </source>
</evidence>
<dbReference type="GO" id="GO:0005886">
    <property type="term" value="C:plasma membrane"/>
    <property type="evidence" value="ECO:0007669"/>
    <property type="project" value="TreeGrafter"/>
</dbReference>
<accession>A0A0T9TGB1</accession>
<feature type="transmembrane region" description="Helical" evidence="1">
    <location>
        <begin position="345"/>
        <end position="371"/>
    </location>
</feature>
<dbReference type="EMBL" id="CQEJ01000005">
    <property type="protein sequence ID" value="CNK81035.1"/>
    <property type="molecule type" value="Genomic_DNA"/>
</dbReference>
<keyword evidence="1" id="KW-1133">Transmembrane helix</keyword>
<reference evidence="2 3" key="1">
    <citation type="submission" date="2015-03" db="EMBL/GenBank/DDBJ databases">
        <authorList>
            <person name="Murphy D."/>
        </authorList>
    </citation>
    <scope>NUCLEOTIDE SEQUENCE [LARGE SCALE GENOMIC DNA]</scope>
    <source>
        <strain evidence="2 3">IP06005</strain>
    </source>
</reference>
<feature type="transmembrane region" description="Helical" evidence="1">
    <location>
        <begin position="429"/>
        <end position="450"/>
    </location>
</feature>
<dbReference type="PANTHER" id="PTHR30572:SF4">
    <property type="entry name" value="ABC TRANSPORTER PERMEASE YTRF"/>
    <property type="match status" value="1"/>
</dbReference>
<evidence type="ECO:0000313" key="3">
    <source>
        <dbReference type="Proteomes" id="UP000041595"/>
    </source>
</evidence>
<dbReference type="PANTHER" id="PTHR30572">
    <property type="entry name" value="MEMBRANE COMPONENT OF TRANSPORTER-RELATED"/>
    <property type="match status" value="1"/>
</dbReference>
<keyword evidence="1" id="KW-0472">Membrane</keyword>
<feature type="transmembrane region" description="Helical" evidence="1">
    <location>
        <begin position="15"/>
        <end position="39"/>
    </location>
</feature>